<comment type="caution">
    <text evidence="1">The sequence shown here is derived from an EMBL/GenBank/DDBJ whole genome shotgun (WGS) entry which is preliminary data.</text>
</comment>
<reference evidence="1" key="1">
    <citation type="submission" date="2022-06" db="EMBL/GenBank/DDBJ databases">
        <authorList>
            <person name="Legras J.-L."/>
            <person name="Devillers H."/>
            <person name="Grondin C."/>
        </authorList>
    </citation>
    <scope>NUCLEOTIDE SEQUENCE</scope>
    <source>
        <strain evidence="1">CLIB 1444</strain>
    </source>
</reference>
<organism evidence="1 2">
    <name type="scientific">[Candida] jaroonii</name>
    <dbReference type="NCBI Taxonomy" id="467808"/>
    <lineage>
        <taxon>Eukaryota</taxon>
        <taxon>Fungi</taxon>
        <taxon>Dikarya</taxon>
        <taxon>Ascomycota</taxon>
        <taxon>Saccharomycotina</taxon>
        <taxon>Pichiomycetes</taxon>
        <taxon>Debaryomycetaceae</taxon>
        <taxon>Yamadazyma</taxon>
    </lineage>
</organism>
<evidence type="ECO:0000313" key="2">
    <source>
        <dbReference type="Proteomes" id="UP001152531"/>
    </source>
</evidence>
<proteinExistence type="predicted"/>
<dbReference type="EMBL" id="CALSDN010000008">
    <property type="protein sequence ID" value="CAH6722274.1"/>
    <property type="molecule type" value="Genomic_DNA"/>
</dbReference>
<protein>
    <submittedName>
        <fullName evidence="1">Uncharacterized protein</fullName>
    </submittedName>
</protein>
<gene>
    <name evidence="1" type="ORF">CLIB1444_08S05754</name>
</gene>
<sequence length="835" mass="93858">MWPQKNGLGQQLTYGVPGIGTIIPSTEDQPELRIEYPHSNGAKLKKVLENATELRPRQNNRGISTAKQPEKHKSKKNIDQTVAGLSFTDDLIKTYNNTGHSLSVNAYDPTFGSLLQFFFIKNHQGIFRNRRMAAFASGENGNILEIAAVEPTGVVAYMDLEYPELKNSVTLTLKEPIRQILAYNIPSNASNMKDLILVRSQFKIYILHCVYNKAHDDSSIISLVGEISSTELKCKQFADICFSPKGSQIMAVDVEGTLFTIRVDDKFIITWKKIEVKPEYADIYINSYELSIWRRIIWVSTSTVFIASRSSLIKLDLLQSSVQKIITSDTWSSIRDIKVPNAEKEDMFILTSKEIIWVSTKDSIPRRLIAWKHFLTDKDPSYKLEVKHTEGKFICLAYSQISPLAITFTFGRVDNKPYILSSPSIIHVSGNSSGIQTIIMEELEKDFFRRVKSSKPRKETLYSLFDIRQNLAISITTLGYKERTQNYKNPHEINFDQYLEDITLTSLRPFAGKYFANLTKSEVLPLIKDLIRAPVSKDDVSVIQNFASELGMGTSRMKASEETGDLQYSSLLDLSVNPPPFAGDLEEFDDMIEQLMDHVSGNNLEASEIADRFLSKILNGDVSNMTVTGLYEVIVKKYFKYRSIKLQTRGSSTKVLAVLLIAASIKIGSPALHQQYEKLITNNLEASSSSTKAILKDWDNFGKVVEPEVSTQAGRQFVIPSINIASQDTSTQKRKSNSKSKSLRKRALTASQRPSQFSSSQIPSSQIPSSQIPSSNHQISSQIPSSPPHPPSSSPPRSSQSSQANHFNSQRTSQINSQRPSQRNSQKSKRKRRGF</sequence>
<dbReference type="Proteomes" id="UP001152531">
    <property type="component" value="Unassembled WGS sequence"/>
</dbReference>
<accession>A0ACA9YCT8</accession>
<evidence type="ECO:0000313" key="1">
    <source>
        <dbReference type="EMBL" id="CAH6722274.1"/>
    </source>
</evidence>
<keyword evidence="2" id="KW-1185">Reference proteome</keyword>
<name>A0ACA9YCT8_9ASCO</name>